<feature type="domain" description="EamA" evidence="7">
    <location>
        <begin position="148"/>
        <end position="281"/>
    </location>
</feature>
<feature type="transmembrane region" description="Helical" evidence="6">
    <location>
        <begin position="66"/>
        <end position="86"/>
    </location>
</feature>
<dbReference type="GO" id="GO:0016020">
    <property type="term" value="C:membrane"/>
    <property type="evidence" value="ECO:0007669"/>
    <property type="project" value="UniProtKB-SubCell"/>
</dbReference>
<comment type="similarity">
    <text evidence="2">Belongs to the EamA transporter family.</text>
</comment>
<dbReference type="InterPro" id="IPR000620">
    <property type="entry name" value="EamA_dom"/>
</dbReference>
<keyword evidence="3 6" id="KW-0812">Transmembrane</keyword>
<evidence type="ECO:0000256" key="6">
    <source>
        <dbReference type="SAM" id="Phobius"/>
    </source>
</evidence>
<dbReference type="Pfam" id="PF00892">
    <property type="entry name" value="EamA"/>
    <property type="match status" value="2"/>
</dbReference>
<evidence type="ECO:0000256" key="5">
    <source>
        <dbReference type="ARBA" id="ARBA00023136"/>
    </source>
</evidence>
<name>A0A5B8FYQ0_9RHOB</name>
<sequence>MDFRAVFAGLAFSLMWSSAFTSARLVVADAPPLFALSARFCVSGLLAVGIAAALRQSWKMSRKQWGAVILFGLFQNAIYLGLNFVAIQWVEASVAVIVASLLPLLVALASWLIYRERLPLLGSAGLALGFAGVAVIMGGRLSAGVDPFGLLLMFLGALALTVATLLVRDALPRGNLLMIVGLQMLAGSAALLPAALVHDTWHLHWSLSLVLAFTYTTLVPGIGATVVWFWLVRRIGATRAATYHFMNPFFGVAVAALVLGERLGARDVLGVAVVGAGILAVQLSRRPA</sequence>
<accession>A0A5B8FYQ0</accession>
<keyword evidence="4 6" id="KW-1133">Transmembrane helix</keyword>
<evidence type="ECO:0000256" key="2">
    <source>
        <dbReference type="ARBA" id="ARBA00007362"/>
    </source>
</evidence>
<dbReference type="SUPFAM" id="SSF103481">
    <property type="entry name" value="Multidrug resistance efflux transporter EmrE"/>
    <property type="match status" value="2"/>
</dbReference>
<comment type="subcellular location">
    <subcellularLocation>
        <location evidence="1">Membrane</location>
        <topology evidence="1">Multi-pass membrane protein</topology>
    </subcellularLocation>
</comment>
<dbReference type="KEGG" id="ppru:FDP22_08325"/>
<dbReference type="RefSeq" id="WP_138572565.1">
    <property type="nucleotide sequence ID" value="NZ_CP040818.1"/>
</dbReference>
<dbReference type="Proteomes" id="UP000305888">
    <property type="component" value="Chromosome"/>
</dbReference>
<dbReference type="OrthoDB" id="7274881at2"/>
<feature type="transmembrane region" description="Helical" evidence="6">
    <location>
        <begin position="243"/>
        <end position="259"/>
    </location>
</feature>
<feature type="transmembrane region" description="Helical" evidence="6">
    <location>
        <begin position="148"/>
        <end position="167"/>
    </location>
</feature>
<dbReference type="Gene3D" id="1.10.3730.20">
    <property type="match status" value="1"/>
</dbReference>
<feature type="transmembrane region" description="Helical" evidence="6">
    <location>
        <begin position="209"/>
        <end position="231"/>
    </location>
</feature>
<evidence type="ECO:0000256" key="3">
    <source>
        <dbReference type="ARBA" id="ARBA00022692"/>
    </source>
</evidence>
<evidence type="ECO:0000259" key="7">
    <source>
        <dbReference type="Pfam" id="PF00892"/>
    </source>
</evidence>
<dbReference type="PANTHER" id="PTHR32322:SF2">
    <property type="entry name" value="EAMA DOMAIN-CONTAINING PROTEIN"/>
    <property type="match status" value="1"/>
</dbReference>
<dbReference type="InterPro" id="IPR050638">
    <property type="entry name" value="AA-Vitamin_Transporters"/>
</dbReference>
<evidence type="ECO:0000256" key="1">
    <source>
        <dbReference type="ARBA" id="ARBA00004141"/>
    </source>
</evidence>
<gene>
    <name evidence="8" type="ORF">FDP22_08325</name>
</gene>
<evidence type="ECO:0000256" key="4">
    <source>
        <dbReference type="ARBA" id="ARBA00022989"/>
    </source>
</evidence>
<feature type="transmembrane region" description="Helical" evidence="6">
    <location>
        <begin position="176"/>
        <end position="197"/>
    </location>
</feature>
<evidence type="ECO:0000313" key="8">
    <source>
        <dbReference type="EMBL" id="QDL93645.1"/>
    </source>
</evidence>
<reference evidence="8 9" key="1">
    <citation type="submission" date="2019-06" db="EMBL/GenBank/DDBJ databases">
        <title>Genome sequence of Rhodobacteraceae bacterium D4M1.</title>
        <authorList>
            <person name="Cao J."/>
        </authorList>
    </citation>
    <scope>NUCLEOTIDE SEQUENCE [LARGE SCALE GENOMIC DNA]</scope>
    <source>
        <strain evidence="8 9">D4M1</strain>
    </source>
</reference>
<keyword evidence="9" id="KW-1185">Reference proteome</keyword>
<organism evidence="8 9">
    <name type="scientific">Paroceanicella profunda</name>
    <dbReference type="NCBI Taxonomy" id="2579971"/>
    <lineage>
        <taxon>Bacteria</taxon>
        <taxon>Pseudomonadati</taxon>
        <taxon>Pseudomonadota</taxon>
        <taxon>Alphaproteobacteria</taxon>
        <taxon>Rhodobacterales</taxon>
        <taxon>Paracoccaceae</taxon>
        <taxon>Paroceanicella</taxon>
    </lineage>
</organism>
<feature type="transmembrane region" description="Helical" evidence="6">
    <location>
        <begin position="33"/>
        <end position="54"/>
    </location>
</feature>
<dbReference type="AlphaFoldDB" id="A0A5B8FYQ0"/>
<feature type="transmembrane region" description="Helical" evidence="6">
    <location>
        <begin position="120"/>
        <end position="142"/>
    </location>
</feature>
<dbReference type="EMBL" id="CP040818">
    <property type="protein sequence ID" value="QDL93645.1"/>
    <property type="molecule type" value="Genomic_DNA"/>
</dbReference>
<evidence type="ECO:0000313" key="9">
    <source>
        <dbReference type="Proteomes" id="UP000305888"/>
    </source>
</evidence>
<dbReference type="PANTHER" id="PTHR32322">
    <property type="entry name" value="INNER MEMBRANE TRANSPORTER"/>
    <property type="match status" value="1"/>
</dbReference>
<protein>
    <submittedName>
        <fullName evidence="8">DMT family transporter</fullName>
    </submittedName>
</protein>
<feature type="transmembrane region" description="Helical" evidence="6">
    <location>
        <begin position="92"/>
        <end position="113"/>
    </location>
</feature>
<proteinExistence type="inferred from homology"/>
<feature type="domain" description="EamA" evidence="7">
    <location>
        <begin position="5"/>
        <end position="137"/>
    </location>
</feature>
<dbReference type="InterPro" id="IPR037185">
    <property type="entry name" value="EmrE-like"/>
</dbReference>
<keyword evidence="5 6" id="KW-0472">Membrane</keyword>